<sequence length="942" mass="103360">MEGDETSSSCRIIDTAPSTFTLDPHRAAFPDLEHAHAPDNQRPASTMDVDIVQYTREALDGAARDEQMRQAYGDDAYKARLPDTIAGDTLDLSHRHCKSLPIEVIHLIKDRVERLALGHNLGCSIPPEITLCKRLRYLNIRCNGLREFPEAVLGLSHLEILDISKNKITALPENINRMTSLKFLGLTQNRVTRLPVSMGEMQSLARLKFDDNPLEFPPREVYTLPSAPSSPAYDPIKYVCTEVKKFLREFAKEQAKAAADDDNSESNAETPRPARRTIGGRFPVRPSISGIEGLGDLKLDSARMPPPPIPQRSQARDSIINFPSNRRPGLAPLLTEGERNRSRSETVTSTASNSSHRSKRLGYVPRKTSDAALFTDTGTLKPKHFRGASHASVISILQTSSGGETSSGPGSPVDGPTSRSAISSRRLSSLPEARRASKSGHPVVKLARRIVFSLYQLNAPIDNVLRVIRGGTPKKSIAERAHFAAMAQVDELDRLLHRLADRTEEDNDAYEDINSIKALLRKSIHCMRSYGQVATELRLNARKIVFRGEPMYIRSMMLQVYGSLVEIRNALSVLEDSILDKTPVRTQRTSRAMSSRSVTPTQAKPLTNRRIRGATILQPGGIDNVQPPVPLISGTNSHTGTMTSISTATPTSAHGESFSGLVSAPMSRSNTMQSHVDEMDDERQFERIYLKLQNACTMAEQILPNCRTDIAMRKEGAARSMNVNVTHMWTIAYQKSEAALNALQSLKEHLSVVKLKDPALRSQQDFWRLCDTFVRSYTDLATEIKIIGSHGHDVRNIKINMRPAHKAVKDVGIAIQGSPLYHNALRLNINGNGTSVGGTISPSGSISPYATSMQASYIQPFGMNPPGSGYVTPVPATPLSAALGPAAQATVPSTPGLTPGLTPVEYFAQELRRDPETTGSGRERSDTMGSRLYGRRGDSSVR</sequence>
<gene>
    <name evidence="1" type="primary">SOG2</name>
    <name evidence="1" type="ORF">M8818_002126</name>
</gene>
<dbReference type="EMBL" id="JAMKPW020000009">
    <property type="protein sequence ID" value="KAK8215116.1"/>
    <property type="molecule type" value="Genomic_DNA"/>
</dbReference>
<dbReference type="Proteomes" id="UP001320706">
    <property type="component" value="Unassembled WGS sequence"/>
</dbReference>
<proteinExistence type="predicted"/>
<organism evidence="1 2">
    <name type="scientific">Zalaria obscura</name>
    <dbReference type="NCBI Taxonomy" id="2024903"/>
    <lineage>
        <taxon>Eukaryota</taxon>
        <taxon>Fungi</taxon>
        <taxon>Dikarya</taxon>
        <taxon>Ascomycota</taxon>
        <taxon>Pezizomycotina</taxon>
        <taxon>Dothideomycetes</taxon>
        <taxon>Dothideomycetidae</taxon>
        <taxon>Dothideales</taxon>
        <taxon>Zalariaceae</taxon>
        <taxon>Zalaria</taxon>
    </lineage>
</organism>
<comment type="caution">
    <text evidence="1">The sequence shown here is derived from an EMBL/GenBank/DDBJ whole genome shotgun (WGS) entry which is preliminary data.</text>
</comment>
<name>A0ACC3SIW9_9PEZI</name>
<reference evidence="1" key="1">
    <citation type="submission" date="2024-02" db="EMBL/GenBank/DDBJ databases">
        <title>Metagenome Assembled Genome of Zalaria obscura JY119.</title>
        <authorList>
            <person name="Vighnesh L."/>
            <person name="Jagadeeshwari U."/>
            <person name="Venkata Ramana C."/>
            <person name="Sasikala C."/>
        </authorList>
    </citation>
    <scope>NUCLEOTIDE SEQUENCE</scope>
    <source>
        <strain evidence="1">JY119</strain>
    </source>
</reference>
<evidence type="ECO:0000313" key="2">
    <source>
        <dbReference type="Proteomes" id="UP001320706"/>
    </source>
</evidence>
<accession>A0ACC3SIW9</accession>
<keyword evidence="2" id="KW-1185">Reference proteome</keyword>
<protein>
    <submittedName>
        <fullName evidence="1">RAM signaling network component</fullName>
    </submittedName>
</protein>
<evidence type="ECO:0000313" key="1">
    <source>
        <dbReference type="EMBL" id="KAK8215116.1"/>
    </source>
</evidence>